<evidence type="ECO:0000313" key="8">
    <source>
        <dbReference type="Proteomes" id="UP001058271"/>
    </source>
</evidence>
<proteinExistence type="inferred from homology"/>
<dbReference type="InterPro" id="IPR003593">
    <property type="entry name" value="AAA+_ATPase"/>
</dbReference>
<dbReference type="InterPro" id="IPR011990">
    <property type="entry name" value="TPR-like_helical_dom_sf"/>
</dbReference>
<dbReference type="CDD" id="cd15831">
    <property type="entry name" value="BTAD"/>
    <property type="match status" value="1"/>
</dbReference>
<accession>A0ABY5Z0L9</accession>
<dbReference type="PRINTS" id="PR00364">
    <property type="entry name" value="DISEASERSIST"/>
</dbReference>
<organism evidence="7 8">
    <name type="scientific">Dactylosporangium roseum</name>
    <dbReference type="NCBI Taxonomy" id="47989"/>
    <lineage>
        <taxon>Bacteria</taxon>
        <taxon>Bacillati</taxon>
        <taxon>Actinomycetota</taxon>
        <taxon>Actinomycetes</taxon>
        <taxon>Micromonosporales</taxon>
        <taxon>Micromonosporaceae</taxon>
        <taxon>Dactylosporangium</taxon>
    </lineage>
</organism>
<sequence>MRFGILGPTLVEDGDGRRLTVGGPGLRALLALLVTAGGEVVTTERLVDGLYGARPPGGAVNALRSQVARLRRLLGDTVRPHPAGYRVVVDTDDVDAHRFQRLAAAGRKASDQGDHARAADLLAEALQLWRGPALVDVDAPFAAAQAARLEELRITVVEERIEAELRCGKGGSVVAELRELVAGHPLRERLYVLLIKALAGAGRQAEALAAYAEARRLLADELGADPSPGLRAVHLAVLRGHLPALPDAVATGGPDRPGRPVRPRTLPATIGDFTGRLDHLATIHRTVKDVDADGGSLAVPIVAISGRAGVGKTTLAVHAAHDLGAVYPDGQLFASLHAGGGDPAGPTQILARFLRMLDVHGTAIPDSIDERAELFRNLLADRRVLVVLDDVAGEDDVVPLLPGSRNCAVLVTCRRRLPGLAGAVRIDLGRFEPEQSLDLLSRLVGGDRVRQEPAPARKLAELCGHLPLALRIAGARLAMRPHWSVAQIADRLADEERRLDELVHGGMAVRAGIWLMHDALSAPARRLFRLLAVLDAHAFPAWAAAALLDQPLGQGQEHLEELVDAHLVEAVDTGRGAHTHYRFHDLIRGFARQRLASDEPAAQRSAALRRALDALLCLCRAAAGPVLDDRLRRRDRAPAWSPPPDLVEEVRADPTRWFESQHRLIVAAVHQAARGGLSDPGLGLAMAVRQFLIQRAYHDDALAVLLATLRATRRAADRAGEAAVLLELGTFASGLRRYADAEGHLAAAETLCREVGDEQGVAVAIRGQAFVHYSRGRTTDAARLFRQALATVRSLGVETEIAYILQVLAGISLIHGDVAAAEQLAPDAVRHARASGNPRVLAQALHRTGQVHLRAGRLDVSAGSLDDALALARSVGDVAGEAHILTDLGRVRLRLGRTTAALAALHQARDRAGTIHDPLVRGHAMTALGEAALAHDHPRWAADCLQRAAEHFRRADSRIDLIRALVALGDAQRHAGRHDAARRSRDEAERLVVRRQPLADPSASPAMNCFWSRT</sequence>
<evidence type="ECO:0000256" key="4">
    <source>
        <dbReference type="ARBA" id="ARBA00023163"/>
    </source>
</evidence>
<dbReference type="InterPro" id="IPR002182">
    <property type="entry name" value="NB-ARC"/>
</dbReference>
<keyword evidence="2" id="KW-0805">Transcription regulation</keyword>
<dbReference type="InterPro" id="IPR001867">
    <property type="entry name" value="OmpR/PhoB-type_DNA-bd"/>
</dbReference>
<dbReference type="Gene3D" id="3.40.50.300">
    <property type="entry name" value="P-loop containing nucleotide triphosphate hydrolases"/>
    <property type="match status" value="1"/>
</dbReference>
<dbReference type="InterPro" id="IPR027417">
    <property type="entry name" value="P-loop_NTPase"/>
</dbReference>
<name>A0ABY5Z0L9_9ACTN</name>
<dbReference type="Pfam" id="PF00486">
    <property type="entry name" value="Trans_reg_C"/>
    <property type="match status" value="1"/>
</dbReference>
<dbReference type="EMBL" id="CP073721">
    <property type="protein sequence ID" value="UWZ34323.1"/>
    <property type="molecule type" value="Genomic_DNA"/>
</dbReference>
<dbReference type="Gene3D" id="1.10.10.10">
    <property type="entry name" value="Winged helix-like DNA-binding domain superfamily/Winged helix DNA-binding domain"/>
    <property type="match status" value="1"/>
</dbReference>
<dbReference type="SMART" id="SM00862">
    <property type="entry name" value="Trans_reg_C"/>
    <property type="match status" value="1"/>
</dbReference>
<comment type="similarity">
    <text evidence="1">Belongs to the AfsR/DnrI/RedD regulatory family.</text>
</comment>
<keyword evidence="3 5" id="KW-0238">DNA-binding</keyword>
<evidence type="ECO:0000313" key="7">
    <source>
        <dbReference type="EMBL" id="UWZ34323.1"/>
    </source>
</evidence>
<dbReference type="InterPro" id="IPR019734">
    <property type="entry name" value="TPR_rpt"/>
</dbReference>
<dbReference type="InterPro" id="IPR051677">
    <property type="entry name" value="AfsR-DnrI-RedD_regulator"/>
</dbReference>
<dbReference type="SUPFAM" id="SSF52540">
    <property type="entry name" value="P-loop containing nucleoside triphosphate hydrolases"/>
    <property type="match status" value="1"/>
</dbReference>
<dbReference type="SMART" id="SM00028">
    <property type="entry name" value="TPR"/>
    <property type="match status" value="7"/>
</dbReference>
<dbReference type="Gene3D" id="1.25.40.10">
    <property type="entry name" value="Tetratricopeptide repeat domain"/>
    <property type="match status" value="3"/>
</dbReference>
<evidence type="ECO:0000256" key="3">
    <source>
        <dbReference type="ARBA" id="ARBA00023125"/>
    </source>
</evidence>
<evidence type="ECO:0000256" key="1">
    <source>
        <dbReference type="ARBA" id="ARBA00005820"/>
    </source>
</evidence>
<dbReference type="Pfam" id="PF03704">
    <property type="entry name" value="BTAD"/>
    <property type="match status" value="1"/>
</dbReference>
<dbReference type="SMART" id="SM00382">
    <property type="entry name" value="AAA"/>
    <property type="match status" value="1"/>
</dbReference>
<dbReference type="InterPro" id="IPR005158">
    <property type="entry name" value="BTAD"/>
</dbReference>
<evidence type="ECO:0000256" key="5">
    <source>
        <dbReference type="PROSITE-ProRule" id="PRU01091"/>
    </source>
</evidence>
<dbReference type="Pfam" id="PF00931">
    <property type="entry name" value="NB-ARC"/>
    <property type="match status" value="1"/>
</dbReference>
<dbReference type="SMART" id="SM01043">
    <property type="entry name" value="BTAD"/>
    <property type="match status" value="1"/>
</dbReference>
<dbReference type="SUPFAM" id="SSF48452">
    <property type="entry name" value="TPR-like"/>
    <property type="match status" value="3"/>
</dbReference>
<dbReference type="PANTHER" id="PTHR35807">
    <property type="entry name" value="TRANSCRIPTIONAL REGULATOR REDD-RELATED"/>
    <property type="match status" value="1"/>
</dbReference>
<dbReference type="RefSeq" id="WP_260723627.1">
    <property type="nucleotide sequence ID" value="NZ_BAAABS010000080.1"/>
</dbReference>
<reference evidence="7" key="1">
    <citation type="submission" date="2021-04" db="EMBL/GenBank/DDBJ databases">
        <title>Biosynthetic gene clusters of Dactylosporangioum roseum.</title>
        <authorList>
            <person name="Hartkoorn R.C."/>
            <person name="Beaudoing E."/>
            <person name="Hot D."/>
            <person name="Moureu S."/>
        </authorList>
    </citation>
    <scope>NUCLEOTIDE SEQUENCE</scope>
    <source>
        <strain evidence="7">NRRL B-16295</strain>
    </source>
</reference>
<keyword evidence="4" id="KW-0804">Transcription</keyword>
<keyword evidence="8" id="KW-1185">Reference proteome</keyword>
<dbReference type="InterPro" id="IPR016032">
    <property type="entry name" value="Sig_transdc_resp-reg_C-effctor"/>
</dbReference>
<feature type="domain" description="OmpR/PhoB-type" evidence="6">
    <location>
        <begin position="1"/>
        <end position="89"/>
    </location>
</feature>
<protein>
    <submittedName>
        <fullName evidence="7">Tetratricopeptide repeat protein</fullName>
    </submittedName>
</protein>
<evidence type="ECO:0000256" key="2">
    <source>
        <dbReference type="ARBA" id="ARBA00023015"/>
    </source>
</evidence>
<dbReference type="SUPFAM" id="SSF46894">
    <property type="entry name" value="C-terminal effector domain of the bipartite response regulators"/>
    <property type="match status" value="1"/>
</dbReference>
<feature type="DNA-binding region" description="OmpR/PhoB-type" evidence="5">
    <location>
        <begin position="1"/>
        <end position="89"/>
    </location>
</feature>
<evidence type="ECO:0000259" key="6">
    <source>
        <dbReference type="PROSITE" id="PS51755"/>
    </source>
</evidence>
<dbReference type="PROSITE" id="PS51755">
    <property type="entry name" value="OMPR_PHOB"/>
    <property type="match status" value="1"/>
</dbReference>
<dbReference type="Proteomes" id="UP001058271">
    <property type="component" value="Chromosome"/>
</dbReference>
<dbReference type="PANTHER" id="PTHR35807:SF1">
    <property type="entry name" value="TRANSCRIPTIONAL REGULATOR REDD"/>
    <property type="match status" value="1"/>
</dbReference>
<dbReference type="InterPro" id="IPR036388">
    <property type="entry name" value="WH-like_DNA-bd_sf"/>
</dbReference>
<gene>
    <name evidence="7" type="ORF">Drose_24155</name>
</gene>
<dbReference type="Pfam" id="PF13424">
    <property type="entry name" value="TPR_12"/>
    <property type="match status" value="1"/>
</dbReference>